<comment type="caution">
    <text evidence="1">The sequence shown here is derived from an EMBL/GenBank/DDBJ whole genome shotgun (WGS) entry which is preliminary data.</text>
</comment>
<dbReference type="EMBL" id="JAGIZQ010000002">
    <property type="protein sequence ID" value="KAH6640507.1"/>
    <property type="molecule type" value="Genomic_DNA"/>
</dbReference>
<organism evidence="1 2">
    <name type="scientific">Chaetomium tenue</name>
    <dbReference type="NCBI Taxonomy" id="1854479"/>
    <lineage>
        <taxon>Eukaryota</taxon>
        <taxon>Fungi</taxon>
        <taxon>Dikarya</taxon>
        <taxon>Ascomycota</taxon>
        <taxon>Pezizomycotina</taxon>
        <taxon>Sordariomycetes</taxon>
        <taxon>Sordariomycetidae</taxon>
        <taxon>Sordariales</taxon>
        <taxon>Chaetomiaceae</taxon>
        <taxon>Chaetomium</taxon>
    </lineage>
</organism>
<protein>
    <submittedName>
        <fullName evidence="1">Uncharacterized protein</fullName>
    </submittedName>
</protein>
<keyword evidence="2" id="KW-1185">Reference proteome</keyword>
<gene>
    <name evidence="1" type="ORF">F5144DRAFT_609498</name>
</gene>
<sequence length="466" mass="52070">MDMLLGPTRRFVTALCDQRQPVESSLSALILRHGGLEPLVATLPQTPVFCVPRGFWLFWVSSGPTHTRPTADKVWVPQVLWESKEGVEFALNQYVDKQSIALAKHELGKPKAKAFLSNIKRKQYPDDSIFSLVDLYMDLVFDLNESSDWTTAVLLPPRPIRQEAPRRRSPESPSAGRGHSSQPTKMDIDSDSQSDSQSDTSMEDVSQMETGLQPPESPSSGGSDSENDAGRESAASKTEFMPTEDEAIVNMAFVLLLNSLTEPYAPMRHKGYRWLTNHEPVRIFKKLSATGQPLSVRENKLLEARTDGCFRHTGHNISAALIEVKPCVRKTAQERIEWQEGAQMAAYIYKLLYMQSPPSPGFGLLLCDKPGLKRRLLVSQDHAEIYINIAEYDAAYERYLGLHDPRNASAPPPPQAAGGQGNAATRARKGFLTMRCFGPWRIDTPADRKYICEALLAFSFYLTNLE</sequence>
<name>A0ACB7PL65_9PEZI</name>
<accession>A0ACB7PL65</accession>
<dbReference type="Proteomes" id="UP000724584">
    <property type="component" value="Unassembled WGS sequence"/>
</dbReference>
<proteinExistence type="predicted"/>
<evidence type="ECO:0000313" key="1">
    <source>
        <dbReference type="EMBL" id="KAH6640507.1"/>
    </source>
</evidence>
<evidence type="ECO:0000313" key="2">
    <source>
        <dbReference type="Proteomes" id="UP000724584"/>
    </source>
</evidence>
<reference evidence="1 2" key="1">
    <citation type="journal article" date="2021" name="Nat. Commun.">
        <title>Genetic determinants of endophytism in the Arabidopsis root mycobiome.</title>
        <authorList>
            <person name="Mesny F."/>
            <person name="Miyauchi S."/>
            <person name="Thiergart T."/>
            <person name="Pickel B."/>
            <person name="Atanasova L."/>
            <person name="Karlsson M."/>
            <person name="Huettel B."/>
            <person name="Barry K.W."/>
            <person name="Haridas S."/>
            <person name="Chen C."/>
            <person name="Bauer D."/>
            <person name="Andreopoulos W."/>
            <person name="Pangilinan J."/>
            <person name="LaButti K."/>
            <person name="Riley R."/>
            <person name="Lipzen A."/>
            <person name="Clum A."/>
            <person name="Drula E."/>
            <person name="Henrissat B."/>
            <person name="Kohler A."/>
            <person name="Grigoriev I.V."/>
            <person name="Martin F.M."/>
            <person name="Hacquard S."/>
        </authorList>
    </citation>
    <scope>NUCLEOTIDE SEQUENCE [LARGE SCALE GENOMIC DNA]</scope>
    <source>
        <strain evidence="1 2">MPI-SDFR-AT-0079</strain>
    </source>
</reference>